<dbReference type="CDD" id="cd06577">
    <property type="entry name" value="PASTA_pknB"/>
    <property type="match status" value="1"/>
</dbReference>
<comment type="caution">
    <text evidence="1">The sequence shown here is derived from an EMBL/GenBank/DDBJ whole genome shotgun (WGS) entry which is preliminary data.</text>
</comment>
<protein>
    <submittedName>
        <fullName evidence="1">Uncharacterized protein</fullName>
    </submittedName>
</protein>
<feature type="non-terminal residue" evidence="1">
    <location>
        <position position="1"/>
    </location>
</feature>
<dbReference type="AlphaFoldDB" id="X1KSH8"/>
<name>X1KSH8_9ZZZZ</name>
<dbReference type="Gene3D" id="3.30.10.20">
    <property type="match status" value="1"/>
</dbReference>
<gene>
    <name evidence="1" type="ORF">S06H3_06490</name>
</gene>
<proteinExistence type="predicted"/>
<sequence length="51" mass="5757">SKEYSSAFEENLIIDQKPKFNEEIEPGGSVNIIVSKGKETIFIPNIFKRGN</sequence>
<evidence type="ECO:0000313" key="1">
    <source>
        <dbReference type="EMBL" id="GAH93119.1"/>
    </source>
</evidence>
<reference evidence="1" key="1">
    <citation type="journal article" date="2014" name="Front. Microbiol.">
        <title>High frequency of phylogenetically diverse reductive dehalogenase-homologous genes in deep subseafloor sedimentary metagenomes.</title>
        <authorList>
            <person name="Kawai M."/>
            <person name="Futagami T."/>
            <person name="Toyoda A."/>
            <person name="Takaki Y."/>
            <person name="Nishi S."/>
            <person name="Hori S."/>
            <person name="Arai W."/>
            <person name="Tsubouchi T."/>
            <person name="Morono Y."/>
            <person name="Uchiyama I."/>
            <person name="Ito T."/>
            <person name="Fujiyama A."/>
            <person name="Inagaki F."/>
            <person name="Takami H."/>
        </authorList>
    </citation>
    <scope>NUCLEOTIDE SEQUENCE</scope>
    <source>
        <strain evidence="1">Expedition CK06-06</strain>
    </source>
</reference>
<organism evidence="1">
    <name type="scientific">marine sediment metagenome</name>
    <dbReference type="NCBI Taxonomy" id="412755"/>
    <lineage>
        <taxon>unclassified sequences</taxon>
        <taxon>metagenomes</taxon>
        <taxon>ecological metagenomes</taxon>
    </lineage>
</organism>
<accession>X1KSH8</accession>
<dbReference type="EMBL" id="BARV01002529">
    <property type="protein sequence ID" value="GAH93119.1"/>
    <property type="molecule type" value="Genomic_DNA"/>
</dbReference>
<dbReference type="InterPro" id="IPR005543">
    <property type="entry name" value="PASTA_dom"/>
</dbReference>